<reference evidence="3 4" key="1">
    <citation type="submission" date="2008-07" db="EMBL/GenBank/DDBJ databases">
        <authorList>
            <person name="Tandeau de Marsac N."/>
            <person name="Ferriera S."/>
            <person name="Johnson J."/>
            <person name="Kravitz S."/>
            <person name="Beeson K."/>
            <person name="Sutton G."/>
            <person name="Rogers Y.-H."/>
            <person name="Friedman R."/>
            <person name="Frazier M."/>
            <person name="Venter J.C."/>
        </authorList>
    </citation>
    <scope>NUCLEOTIDE SEQUENCE [LARGE SCALE GENOMIC DNA]</scope>
    <source>
        <strain evidence="3 4">PCC 7420</strain>
    </source>
</reference>
<feature type="domain" description="Peptidase C39" evidence="2">
    <location>
        <begin position="171"/>
        <end position="302"/>
    </location>
</feature>
<keyword evidence="4" id="KW-1185">Reference proteome</keyword>
<dbReference type="PROSITE" id="PS50990">
    <property type="entry name" value="PEPTIDASE_C39"/>
    <property type="match status" value="1"/>
</dbReference>
<dbReference type="GO" id="GO:0006508">
    <property type="term" value="P:proteolysis"/>
    <property type="evidence" value="ECO:0007669"/>
    <property type="project" value="InterPro"/>
</dbReference>
<dbReference type="HOGENOM" id="CLU_786884_0_0_3"/>
<dbReference type="GO" id="GO:0008233">
    <property type="term" value="F:peptidase activity"/>
    <property type="evidence" value="ECO:0007669"/>
    <property type="project" value="InterPro"/>
</dbReference>
<dbReference type="Proteomes" id="UP000003835">
    <property type="component" value="Unassembled WGS sequence"/>
</dbReference>
<dbReference type="InterPro" id="IPR005074">
    <property type="entry name" value="Peptidase_C39"/>
</dbReference>
<accession>B4VVK5</accession>
<keyword evidence="1" id="KW-1133">Transmembrane helix</keyword>
<dbReference type="GO" id="GO:0016020">
    <property type="term" value="C:membrane"/>
    <property type="evidence" value="ECO:0007669"/>
    <property type="project" value="InterPro"/>
</dbReference>
<sequence length="312" mass="34425">MLKVFLAAYILGVSLTLWAMRSHYLILFITLFCLIPLSSGAIVGNRLAAQITLSNNPKNYRRKINRIFLAIATIATLIILGVQFNVYRFLPLIVRLYLGAYHKPIILALGCLTLGLVVSIELSEQRSRRQLRLLLGVVVGMMLPLVIILYYTLPITGIASEALVIEGVVLQTTSHTCAPASIATLARLVGLDPNLSERDVVKLTHTTRKGTYSLSTIRAMEKLGLAPNYQWGLTIDDLIAVDQPAVLTVKEPVDGVIFNHAIALLSVDAKAQTVTVGNPLYGRQILTFDQMKGYWIGQAIFVTYPPKLKHTF</sequence>
<dbReference type="EMBL" id="DS989855">
    <property type="protein sequence ID" value="EDX73923.1"/>
    <property type="molecule type" value="Genomic_DNA"/>
</dbReference>
<feature type="transmembrane region" description="Helical" evidence="1">
    <location>
        <begin position="67"/>
        <end position="84"/>
    </location>
</feature>
<dbReference type="eggNOG" id="COG3271">
    <property type="taxonomic scope" value="Bacteria"/>
</dbReference>
<feature type="transmembrane region" description="Helical" evidence="1">
    <location>
        <begin position="104"/>
        <end position="122"/>
    </location>
</feature>
<feature type="transmembrane region" description="Helical" evidence="1">
    <location>
        <begin position="134"/>
        <end position="153"/>
    </location>
</feature>
<evidence type="ECO:0000313" key="4">
    <source>
        <dbReference type="Proteomes" id="UP000003835"/>
    </source>
</evidence>
<protein>
    <submittedName>
        <fullName evidence="3">Peptidase, C39 family</fullName>
    </submittedName>
</protein>
<evidence type="ECO:0000259" key="2">
    <source>
        <dbReference type="PROSITE" id="PS50990"/>
    </source>
</evidence>
<name>B4VVK5_9CYAN</name>
<feature type="transmembrane region" description="Helical" evidence="1">
    <location>
        <begin position="26"/>
        <end position="47"/>
    </location>
</feature>
<keyword evidence="1" id="KW-0472">Membrane</keyword>
<evidence type="ECO:0000256" key="1">
    <source>
        <dbReference type="SAM" id="Phobius"/>
    </source>
</evidence>
<dbReference type="Gene3D" id="3.90.70.10">
    <property type="entry name" value="Cysteine proteinases"/>
    <property type="match status" value="1"/>
</dbReference>
<keyword evidence="1" id="KW-0812">Transmembrane</keyword>
<dbReference type="AlphaFoldDB" id="B4VVK5"/>
<organism evidence="3 4">
    <name type="scientific">Coleofasciculus chthonoplastes PCC 7420</name>
    <dbReference type="NCBI Taxonomy" id="118168"/>
    <lineage>
        <taxon>Bacteria</taxon>
        <taxon>Bacillati</taxon>
        <taxon>Cyanobacteriota</taxon>
        <taxon>Cyanophyceae</taxon>
        <taxon>Coleofasciculales</taxon>
        <taxon>Coleofasciculaceae</taxon>
        <taxon>Coleofasciculus</taxon>
    </lineage>
</organism>
<dbReference type="GO" id="GO:0005524">
    <property type="term" value="F:ATP binding"/>
    <property type="evidence" value="ECO:0007669"/>
    <property type="project" value="InterPro"/>
</dbReference>
<proteinExistence type="predicted"/>
<evidence type="ECO:0000313" key="3">
    <source>
        <dbReference type="EMBL" id="EDX73923.1"/>
    </source>
</evidence>
<gene>
    <name evidence="3" type="ORF">MC7420_5803</name>
</gene>